<dbReference type="Proteomes" id="UP000692954">
    <property type="component" value="Unassembled WGS sequence"/>
</dbReference>
<name>A0A8S1MMP1_9CILI</name>
<proteinExistence type="predicted"/>
<protein>
    <submittedName>
        <fullName evidence="2">Uncharacterized protein</fullName>
    </submittedName>
</protein>
<organism evidence="2 3">
    <name type="scientific">Paramecium sonneborni</name>
    <dbReference type="NCBI Taxonomy" id="65129"/>
    <lineage>
        <taxon>Eukaryota</taxon>
        <taxon>Sar</taxon>
        <taxon>Alveolata</taxon>
        <taxon>Ciliophora</taxon>
        <taxon>Intramacronucleata</taxon>
        <taxon>Oligohymenophorea</taxon>
        <taxon>Peniculida</taxon>
        <taxon>Parameciidae</taxon>
        <taxon>Paramecium</taxon>
    </lineage>
</organism>
<sequence length="180" mass="21748">MLNQLDRTITQIYGLSIVLGIGIYVSKENMESIYPLYFILIQMMKYLLKAYLIEMRKDLLMICLKLKKYIRFKWFQKWRYFENKEEQKRRMKNKFNSKRKSILVVSRGMQQGRKEIELSIIEDKNKMQMRQDEIEKEINSIMQKQQISSISRDLEMTISSSKGQKVDMKLFSKVFPEKSE</sequence>
<keyword evidence="1" id="KW-0472">Membrane</keyword>
<gene>
    <name evidence="2" type="ORF">PSON_ATCC_30995.1.T0420059</name>
</gene>
<evidence type="ECO:0000313" key="2">
    <source>
        <dbReference type="EMBL" id="CAD8081470.1"/>
    </source>
</evidence>
<evidence type="ECO:0000313" key="3">
    <source>
        <dbReference type="Proteomes" id="UP000692954"/>
    </source>
</evidence>
<keyword evidence="1" id="KW-1133">Transmembrane helix</keyword>
<dbReference type="OrthoDB" id="324004at2759"/>
<dbReference type="EMBL" id="CAJJDN010000042">
    <property type="protein sequence ID" value="CAD8081470.1"/>
    <property type="molecule type" value="Genomic_DNA"/>
</dbReference>
<reference evidence="2" key="1">
    <citation type="submission" date="2021-01" db="EMBL/GenBank/DDBJ databases">
        <authorList>
            <consortium name="Genoscope - CEA"/>
            <person name="William W."/>
        </authorList>
    </citation>
    <scope>NUCLEOTIDE SEQUENCE</scope>
</reference>
<comment type="caution">
    <text evidence="2">The sequence shown here is derived from an EMBL/GenBank/DDBJ whole genome shotgun (WGS) entry which is preliminary data.</text>
</comment>
<evidence type="ECO:0000256" key="1">
    <source>
        <dbReference type="SAM" id="Phobius"/>
    </source>
</evidence>
<dbReference type="AlphaFoldDB" id="A0A8S1MMP1"/>
<feature type="transmembrane region" description="Helical" evidence="1">
    <location>
        <begin position="33"/>
        <end position="52"/>
    </location>
</feature>
<keyword evidence="1" id="KW-0812">Transmembrane</keyword>
<keyword evidence="3" id="KW-1185">Reference proteome</keyword>
<accession>A0A8S1MMP1</accession>
<feature type="transmembrane region" description="Helical" evidence="1">
    <location>
        <begin position="12"/>
        <end position="27"/>
    </location>
</feature>